<keyword evidence="1" id="KW-0812">Transmembrane</keyword>
<feature type="transmembrane region" description="Helical" evidence="1">
    <location>
        <begin position="28"/>
        <end position="50"/>
    </location>
</feature>
<keyword evidence="1" id="KW-0472">Membrane</keyword>
<gene>
    <name evidence="2" type="ORF">HKD20_08630</name>
</gene>
<accession>A0AB35ANS7</accession>
<proteinExistence type="predicted"/>
<dbReference type="EMBL" id="JABCQL010000013">
    <property type="protein sequence ID" value="MBF0856581.1"/>
    <property type="molecule type" value="Genomic_DNA"/>
</dbReference>
<reference evidence="2" key="1">
    <citation type="submission" date="2020-04" db="EMBL/GenBank/DDBJ databases">
        <authorList>
            <person name="Sombolestani A."/>
        </authorList>
    </citation>
    <scope>NUCLEOTIDE SEQUENCE</scope>
    <source>
        <strain evidence="2">LMG1408</strain>
    </source>
</reference>
<protein>
    <submittedName>
        <fullName evidence="2">Uncharacterized protein</fullName>
    </submittedName>
</protein>
<evidence type="ECO:0000256" key="1">
    <source>
        <dbReference type="SAM" id="Phobius"/>
    </source>
</evidence>
<comment type="caution">
    <text evidence="2">The sequence shown here is derived from an EMBL/GenBank/DDBJ whole genome shotgun (WGS) entry which is preliminary data.</text>
</comment>
<dbReference type="AlphaFoldDB" id="A0AB35ANS7"/>
<evidence type="ECO:0000313" key="2">
    <source>
        <dbReference type="EMBL" id="MBF0856581.1"/>
    </source>
</evidence>
<dbReference type="RefSeq" id="WP_131973818.1">
    <property type="nucleotide sequence ID" value="NZ_JABCQL010000013.1"/>
</dbReference>
<sequence length="97" mass="10368">MRSATKRVWKAVLPPPQTPKNREDRLKAFAGVFQTVALSVFGVGILTPLLTSPASLTVRQAAARGLAALFLEVISVVFLLYIAYPTDSSKEAANGPV</sequence>
<keyword evidence="1" id="KW-1133">Transmembrane helix</keyword>
<name>A0AB35ANS7_GLUOY</name>
<reference evidence="2" key="2">
    <citation type="submission" date="2023-10" db="EMBL/GenBank/DDBJ databases">
        <title>Description of novel Gluconobacter species.</title>
        <authorList>
            <person name="Cleenwerck I."/>
            <person name="Cnockaert M."/>
            <person name="Borremans W."/>
            <person name="Wieme A.D."/>
            <person name="De Vuyst L."/>
            <person name="Vandamme P."/>
        </authorList>
    </citation>
    <scope>NUCLEOTIDE SEQUENCE</scope>
    <source>
        <strain evidence="2">LMG1408</strain>
    </source>
</reference>
<feature type="transmembrane region" description="Helical" evidence="1">
    <location>
        <begin position="62"/>
        <end position="84"/>
    </location>
</feature>
<organism evidence="2 3">
    <name type="scientific">Gluconobacter oxydans</name>
    <name type="common">Gluconobacter suboxydans</name>
    <dbReference type="NCBI Taxonomy" id="442"/>
    <lineage>
        <taxon>Bacteria</taxon>
        <taxon>Pseudomonadati</taxon>
        <taxon>Pseudomonadota</taxon>
        <taxon>Alphaproteobacteria</taxon>
        <taxon>Acetobacterales</taxon>
        <taxon>Acetobacteraceae</taxon>
        <taxon>Gluconobacter</taxon>
    </lineage>
</organism>
<evidence type="ECO:0000313" key="3">
    <source>
        <dbReference type="Proteomes" id="UP000603665"/>
    </source>
</evidence>
<dbReference type="Proteomes" id="UP000603665">
    <property type="component" value="Unassembled WGS sequence"/>
</dbReference>